<accession>A0A4Y2D5D1</accession>
<keyword evidence="2" id="KW-1185">Reference proteome</keyword>
<sequence length="73" mass="8415">MTGKLVMAQELWVNLGHQNNLRQVTGNQQARNARKAMRTCRWRFLGTAGWQAFAQDGVCSARKYDDCRINQFP</sequence>
<name>A0A4Y2D5D1_ARAVE</name>
<evidence type="ECO:0000313" key="2">
    <source>
        <dbReference type="Proteomes" id="UP000499080"/>
    </source>
</evidence>
<organism evidence="1 2">
    <name type="scientific">Araneus ventricosus</name>
    <name type="common">Orbweaver spider</name>
    <name type="synonym">Epeira ventricosa</name>
    <dbReference type="NCBI Taxonomy" id="182803"/>
    <lineage>
        <taxon>Eukaryota</taxon>
        <taxon>Metazoa</taxon>
        <taxon>Ecdysozoa</taxon>
        <taxon>Arthropoda</taxon>
        <taxon>Chelicerata</taxon>
        <taxon>Arachnida</taxon>
        <taxon>Araneae</taxon>
        <taxon>Araneomorphae</taxon>
        <taxon>Entelegynae</taxon>
        <taxon>Araneoidea</taxon>
        <taxon>Araneidae</taxon>
        <taxon>Araneus</taxon>
    </lineage>
</organism>
<gene>
    <name evidence="1" type="ORF">AVEN_209636_1</name>
</gene>
<dbReference type="Proteomes" id="UP000499080">
    <property type="component" value="Unassembled WGS sequence"/>
</dbReference>
<protein>
    <submittedName>
        <fullName evidence="1">Uncharacterized protein</fullName>
    </submittedName>
</protein>
<proteinExistence type="predicted"/>
<reference evidence="1 2" key="1">
    <citation type="journal article" date="2019" name="Sci. Rep.">
        <title>Orb-weaving spider Araneus ventricosus genome elucidates the spidroin gene catalogue.</title>
        <authorList>
            <person name="Kono N."/>
            <person name="Nakamura H."/>
            <person name="Ohtoshi R."/>
            <person name="Moran D.A.P."/>
            <person name="Shinohara A."/>
            <person name="Yoshida Y."/>
            <person name="Fujiwara M."/>
            <person name="Mori M."/>
            <person name="Tomita M."/>
            <person name="Arakawa K."/>
        </authorList>
    </citation>
    <scope>NUCLEOTIDE SEQUENCE [LARGE SCALE GENOMIC DNA]</scope>
</reference>
<dbReference type="EMBL" id="BGPR01000306">
    <property type="protein sequence ID" value="GBM11940.1"/>
    <property type="molecule type" value="Genomic_DNA"/>
</dbReference>
<evidence type="ECO:0000313" key="1">
    <source>
        <dbReference type="EMBL" id="GBM11940.1"/>
    </source>
</evidence>
<comment type="caution">
    <text evidence="1">The sequence shown here is derived from an EMBL/GenBank/DDBJ whole genome shotgun (WGS) entry which is preliminary data.</text>
</comment>
<dbReference type="AlphaFoldDB" id="A0A4Y2D5D1"/>